<dbReference type="InterPro" id="IPR012337">
    <property type="entry name" value="RNaseH-like_sf"/>
</dbReference>
<dbReference type="STRING" id="4097.A0A1S3XPE6"/>
<dbReference type="InterPro" id="IPR008906">
    <property type="entry name" value="HATC_C_dom"/>
</dbReference>
<dbReference type="OrthoDB" id="1747213at2759"/>
<protein>
    <submittedName>
        <fullName evidence="2">Zinc finger BED domain-containing protein DAYSLEEPER-like</fullName>
    </submittedName>
</protein>
<evidence type="ECO:0000259" key="1">
    <source>
        <dbReference type="Pfam" id="PF05699"/>
    </source>
</evidence>
<dbReference type="OMA" id="EMSANRF"/>
<gene>
    <name evidence="2" type="primary">LOC107767118</name>
</gene>
<dbReference type="GO" id="GO:0046983">
    <property type="term" value="F:protein dimerization activity"/>
    <property type="evidence" value="ECO:0007669"/>
    <property type="project" value="InterPro"/>
</dbReference>
<dbReference type="SUPFAM" id="SSF53098">
    <property type="entry name" value="Ribonuclease H-like"/>
    <property type="match status" value="1"/>
</dbReference>
<dbReference type="PaxDb" id="4097-A0A1S3XPE6"/>
<dbReference type="PANTHER" id="PTHR23272">
    <property type="entry name" value="BED FINGER-RELATED"/>
    <property type="match status" value="1"/>
</dbReference>
<organism evidence="2">
    <name type="scientific">Nicotiana tabacum</name>
    <name type="common">Common tobacco</name>
    <dbReference type="NCBI Taxonomy" id="4097"/>
    <lineage>
        <taxon>Eukaryota</taxon>
        <taxon>Viridiplantae</taxon>
        <taxon>Streptophyta</taxon>
        <taxon>Embryophyta</taxon>
        <taxon>Tracheophyta</taxon>
        <taxon>Spermatophyta</taxon>
        <taxon>Magnoliopsida</taxon>
        <taxon>eudicotyledons</taxon>
        <taxon>Gunneridae</taxon>
        <taxon>Pentapetalae</taxon>
        <taxon>asterids</taxon>
        <taxon>lamiids</taxon>
        <taxon>Solanales</taxon>
        <taxon>Solanaceae</taxon>
        <taxon>Nicotianoideae</taxon>
        <taxon>Nicotianeae</taxon>
        <taxon>Nicotiana</taxon>
    </lineage>
</organism>
<sequence length="192" mass="21607">MRLVEFYLTHIYGGEAASNKIQEVQNYCVDLFQEYKSRGAESSQASSSSEVVGHVEDDRLSSFERFIASSSSNVDTRSELDSYLEENVLPHTPSFDTLSWRKTNVLKFPTLQKMARDLLPIPVSTVASESAFSTRGRLISLHRSRLHPTTLEALMYTHTWLWNEINGLASTVDKVSCPTLLEEEEEPGSSGR</sequence>
<dbReference type="PANTHER" id="PTHR23272:SF179">
    <property type="entry name" value="ZINC FINGER BED DOMAIN-CONTAINING PROTEIN RICESLEEPER 2-LIKE ISOFORM X1"/>
    <property type="match status" value="1"/>
</dbReference>
<feature type="domain" description="HAT C-terminal dimerisation" evidence="1">
    <location>
        <begin position="79"/>
        <end position="161"/>
    </location>
</feature>
<dbReference type="RefSeq" id="XP_016441527.1">
    <property type="nucleotide sequence ID" value="XM_016586041.1"/>
</dbReference>
<dbReference type="SMR" id="A0A1S3XPE6"/>
<accession>A0A1S3XPE6</accession>
<reference evidence="2" key="1">
    <citation type="submission" date="2025-08" db="UniProtKB">
        <authorList>
            <consortium name="RefSeq"/>
        </authorList>
    </citation>
    <scope>IDENTIFICATION</scope>
</reference>
<proteinExistence type="predicted"/>
<name>A0A1S3XPE6_TOBAC</name>
<dbReference type="AlphaFoldDB" id="A0A1S3XPE6"/>
<dbReference type="KEGG" id="nta:107767118"/>
<evidence type="ECO:0000313" key="2">
    <source>
        <dbReference type="RefSeq" id="XP_016441527.1"/>
    </source>
</evidence>
<dbReference type="Pfam" id="PF05699">
    <property type="entry name" value="Dimer_Tnp_hAT"/>
    <property type="match status" value="1"/>
</dbReference>